<dbReference type="RefSeq" id="WP_183720511.1">
    <property type="nucleotide sequence ID" value="NZ_JACHGO010000006.1"/>
</dbReference>
<dbReference type="Proteomes" id="UP000539075">
    <property type="component" value="Unassembled WGS sequence"/>
</dbReference>
<evidence type="ECO:0000259" key="1">
    <source>
        <dbReference type="PROSITE" id="PS50995"/>
    </source>
</evidence>
<dbReference type="Pfam" id="PF12802">
    <property type="entry name" value="MarR_2"/>
    <property type="match status" value="1"/>
</dbReference>
<dbReference type="InterPro" id="IPR036388">
    <property type="entry name" value="WH-like_DNA-bd_sf"/>
</dbReference>
<evidence type="ECO:0000313" key="3">
    <source>
        <dbReference type="Proteomes" id="UP000539075"/>
    </source>
</evidence>
<reference evidence="2 3" key="1">
    <citation type="submission" date="2020-08" db="EMBL/GenBank/DDBJ databases">
        <title>Genomic Encyclopedia of Type Strains, Phase IV (KMG-IV): sequencing the most valuable type-strain genomes for metagenomic binning, comparative biology and taxonomic classification.</title>
        <authorList>
            <person name="Goeker M."/>
        </authorList>
    </citation>
    <scope>NUCLEOTIDE SEQUENCE [LARGE SCALE GENOMIC DNA]</scope>
    <source>
        <strain evidence="2 3">DSM 11275</strain>
    </source>
</reference>
<proteinExistence type="predicted"/>
<dbReference type="GO" id="GO:0003677">
    <property type="term" value="F:DNA binding"/>
    <property type="evidence" value="ECO:0007669"/>
    <property type="project" value="UniProtKB-KW"/>
</dbReference>
<protein>
    <submittedName>
        <fullName evidence="2">DNA-binding MarR family transcriptional regulator</fullName>
    </submittedName>
</protein>
<dbReference type="SUPFAM" id="SSF46785">
    <property type="entry name" value="Winged helix' DNA-binding domain"/>
    <property type="match status" value="1"/>
</dbReference>
<name>A0A7W8C1Y4_9BACT</name>
<dbReference type="PANTHER" id="PTHR33164">
    <property type="entry name" value="TRANSCRIPTIONAL REGULATOR, MARR FAMILY"/>
    <property type="match status" value="1"/>
</dbReference>
<sequence length="139" mass="15517">MPFPCILLQIRKTDRQLSQMYGRYLAKSGMRSTQYGLLRAIAAMPEPFITDIGRALSMDQTTVTRNVEKLEKAGLVETGPNPNDTRKKMVRLSAYGKACLDAAEPHRAEAQQRILDGLGEEEAQQLLRLLAKVSDLAQQ</sequence>
<dbReference type="InterPro" id="IPR036390">
    <property type="entry name" value="WH_DNA-bd_sf"/>
</dbReference>
<evidence type="ECO:0000313" key="2">
    <source>
        <dbReference type="EMBL" id="MBB5144142.1"/>
    </source>
</evidence>
<accession>A0A7W8C1Y4</accession>
<feature type="domain" description="HTH marR-type" evidence="1">
    <location>
        <begin position="3"/>
        <end position="135"/>
    </location>
</feature>
<dbReference type="InterPro" id="IPR039422">
    <property type="entry name" value="MarR/SlyA-like"/>
</dbReference>
<dbReference type="PROSITE" id="PS50995">
    <property type="entry name" value="HTH_MARR_2"/>
    <property type="match status" value="1"/>
</dbReference>
<gene>
    <name evidence="2" type="ORF">HNQ38_002250</name>
</gene>
<dbReference type="AlphaFoldDB" id="A0A7W8C1Y4"/>
<dbReference type="SMART" id="SM00347">
    <property type="entry name" value="HTH_MARR"/>
    <property type="match status" value="1"/>
</dbReference>
<dbReference type="GO" id="GO:0006950">
    <property type="term" value="P:response to stress"/>
    <property type="evidence" value="ECO:0007669"/>
    <property type="project" value="TreeGrafter"/>
</dbReference>
<dbReference type="InterPro" id="IPR011991">
    <property type="entry name" value="ArsR-like_HTH"/>
</dbReference>
<dbReference type="PANTHER" id="PTHR33164:SF105">
    <property type="entry name" value="TRANSCRIPTIONAL REPRESSOR PROTEIN-RELATED"/>
    <property type="match status" value="1"/>
</dbReference>
<keyword evidence="2" id="KW-0238">DNA-binding</keyword>
<dbReference type="CDD" id="cd00090">
    <property type="entry name" value="HTH_ARSR"/>
    <property type="match status" value="1"/>
</dbReference>
<keyword evidence="3" id="KW-1185">Reference proteome</keyword>
<dbReference type="PRINTS" id="PR00598">
    <property type="entry name" value="HTHMARR"/>
</dbReference>
<dbReference type="GO" id="GO:0003700">
    <property type="term" value="F:DNA-binding transcription factor activity"/>
    <property type="evidence" value="ECO:0007669"/>
    <property type="project" value="InterPro"/>
</dbReference>
<dbReference type="EMBL" id="JACHGO010000006">
    <property type="protein sequence ID" value="MBB5144142.1"/>
    <property type="molecule type" value="Genomic_DNA"/>
</dbReference>
<dbReference type="Gene3D" id="1.10.10.10">
    <property type="entry name" value="Winged helix-like DNA-binding domain superfamily/Winged helix DNA-binding domain"/>
    <property type="match status" value="1"/>
</dbReference>
<dbReference type="InterPro" id="IPR000835">
    <property type="entry name" value="HTH_MarR-typ"/>
</dbReference>
<comment type="caution">
    <text evidence="2">The sequence shown here is derived from an EMBL/GenBank/DDBJ whole genome shotgun (WGS) entry which is preliminary data.</text>
</comment>
<organism evidence="2 3">
    <name type="scientific">Desulfovibrio intestinalis</name>
    <dbReference type="NCBI Taxonomy" id="58621"/>
    <lineage>
        <taxon>Bacteria</taxon>
        <taxon>Pseudomonadati</taxon>
        <taxon>Thermodesulfobacteriota</taxon>
        <taxon>Desulfovibrionia</taxon>
        <taxon>Desulfovibrionales</taxon>
        <taxon>Desulfovibrionaceae</taxon>
        <taxon>Desulfovibrio</taxon>
    </lineage>
</organism>